<evidence type="ECO:0000256" key="1">
    <source>
        <dbReference type="ARBA" id="ARBA00001964"/>
    </source>
</evidence>
<comment type="caution">
    <text evidence="5">The sequence shown here is derived from an EMBL/GenBank/DDBJ whole genome shotgun (WGS) entry which is preliminary data.</text>
</comment>
<feature type="domain" description="Transketolase-like pyrimidine-binding" evidence="4">
    <location>
        <begin position="16"/>
        <end position="182"/>
    </location>
</feature>
<evidence type="ECO:0000313" key="6">
    <source>
        <dbReference type="Proteomes" id="UP000246744"/>
    </source>
</evidence>
<dbReference type="InterPro" id="IPR009014">
    <property type="entry name" value="Transketo_C/PFOR_II"/>
</dbReference>
<evidence type="ECO:0000256" key="3">
    <source>
        <dbReference type="ARBA" id="ARBA00023052"/>
    </source>
</evidence>
<dbReference type="Gene3D" id="3.40.50.920">
    <property type="match status" value="1"/>
</dbReference>
<dbReference type="Proteomes" id="UP000246744">
    <property type="component" value="Unassembled WGS sequence"/>
</dbReference>
<dbReference type="EMBL" id="QGTS01000008">
    <property type="protein sequence ID" value="PWW07750.1"/>
    <property type="molecule type" value="Genomic_DNA"/>
</dbReference>
<dbReference type="RefSeq" id="WP_110026413.1">
    <property type="nucleotide sequence ID" value="NZ_QGTS01000008.1"/>
</dbReference>
<dbReference type="Pfam" id="PF02780">
    <property type="entry name" value="Transketolase_C"/>
    <property type="match status" value="1"/>
</dbReference>
<dbReference type="PANTHER" id="PTHR43825">
    <property type="entry name" value="PYRUVATE DEHYDROGENASE E1 COMPONENT"/>
    <property type="match status" value="1"/>
</dbReference>
<sequence>MSLAISPADIRAWSMMGTRGTFGMALQRLAAENPDIVALTADLALTSGLDRFSTAYPERFFNVGIAEQNLIGVAAGMASQQTIPFATTFANFAALRSCEQVRHYLGYLQENVKVVGLASGFAMGMFGVTHYGIEDIATLRSISGLAILSPADATATAQLTEVAANLNGPVYLRLTGGMRAPVVYREPATFIPGKANILQQGEHVAIVATGSMVAVALGAAKDLAEQGKHVAVIDMHTLKPLDTETLAAFQHFNWLVTVEEHSTIGGLGSAVAEWRSFQAHGPRVLPVGIGQYYGHAGDYQWMLEQHGLTPSHVSRKIQDTCYE</sequence>
<name>A0A317PYI6_9ENTR</name>
<dbReference type="InterPro" id="IPR051157">
    <property type="entry name" value="PDH/Transketolase"/>
</dbReference>
<accession>A0A317PYI6</accession>
<dbReference type="InterPro" id="IPR005475">
    <property type="entry name" value="Transketolase-like_Pyr-bd"/>
</dbReference>
<dbReference type="PANTHER" id="PTHR43825:SF1">
    <property type="entry name" value="TRANSKETOLASE-LIKE PYRIMIDINE-BINDING DOMAIN-CONTAINING PROTEIN"/>
    <property type="match status" value="1"/>
</dbReference>
<comment type="cofactor">
    <cofactor evidence="1">
        <name>thiamine diphosphate</name>
        <dbReference type="ChEBI" id="CHEBI:58937"/>
    </cofactor>
</comment>
<organism evidence="5 6">
    <name type="scientific">Mangrovibacter plantisponsor</name>
    <dbReference type="NCBI Taxonomy" id="451513"/>
    <lineage>
        <taxon>Bacteria</taxon>
        <taxon>Pseudomonadati</taxon>
        <taxon>Pseudomonadota</taxon>
        <taxon>Gammaproteobacteria</taxon>
        <taxon>Enterobacterales</taxon>
        <taxon>Enterobacteriaceae</taxon>
        <taxon>Mangrovibacter</taxon>
    </lineage>
</organism>
<protein>
    <submittedName>
        <fullName evidence="5">Transketolase subunit B</fullName>
    </submittedName>
</protein>
<comment type="similarity">
    <text evidence="2">Belongs to the transketolase family.</text>
</comment>
<dbReference type="AlphaFoldDB" id="A0A317PYI6"/>
<dbReference type="InterPro" id="IPR033248">
    <property type="entry name" value="Transketolase_C"/>
</dbReference>
<dbReference type="Pfam" id="PF02779">
    <property type="entry name" value="Transket_pyr"/>
    <property type="match status" value="1"/>
</dbReference>
<keyword evidence="6" id="KW-1185">Reference proteome</keyword>
<dbReference type="SMART" id="SM00861">
    <property type="entry name" value="Transket_pyr"/>
    <property type="match status" value="1"/>
</dbReference>
<dbReference type="CDD" id="cd07033">
    <property type="entry name" value="TPP_PYR_DXS_TK_like"/>
    <property type="match status" value="1"/>
</dbReference>
<reference evidence="5 6" key="1">
    <citation type="submission" date="2018-05" db="EMBL/GenBank/DDBJ databases">
        <title>Genomic Encyclopedia of Type Strains, Phase IV (KMG-IV): sequencing the most valuable type-strain genomes for metagenomic binning, comparative biology and taxonomic classification.</title>
        <authorList>
            <person name="Goeker M."/>
        </authorList>
    </citation>
    <scope>NUCLEOTIDE SEQUENCE [LARGE SCALE GENOMIC DNA]</scope>
    <source>
        <strain evidence="5 6">DSM 19579</strain>
    </source>
</reference>
<evidence type="ECO:0000313" key="5">
    <source>
        <dbReference type="EMBL" id="PWW07750.1"/>
    </source>
</evidence>
<dbReference type="SUPFAM" id="SSF52922">
    <property type="entry name" value="TK C-terminal domain-like"/>
    <property type="match status" value="1"/>
</dbReference>
<gene>
    <name evidence="5" type="ORF">DES37_108178</name>
</gene>
<dbReference type="Gene3D" id="3.40.50.970">
    <property type="match status" value="1"/>
</dbReference>
<dbReference type="OrthoDB" id="8732661at2"/>
<evidence type="ECO:0000259" key="4">
    <source>
        <dbReference type="SMART" id="SM00861"/>
    </source>
</evidence>
<dbReference type="FunFam" id="3.40.50.970:FF:000129">
    <property type="entry name" value="Transketolase"/>
    <property type="match status" value="1"/>
</dbReference>
<proteinExistence type="inferred from homology"/>
<dbReference type="SUPFAM" id="SSF52518">
    <property type="entry name" value="Thiamin diphosphate-binding fold (THDP-binding)"/>
    <property type="match status" value="1"/>
</dbReference>
<evidence type="ECO:0000256" key="2">
    <source>
        <dbReference type="ARBA" id="ARBA00007131"/>
    </source>
</evidence>
<dbReference type="InterPro" id="IPR029061">
    <property type="entry name" value="THDP-binding"/>
</dbReference>
<keyword evidence="3" id="KW-0786">Thiamine pyrophosphate</keyword>